<organism evidence="2 3">
    <name type="scientific">Nonomuraea maheshkhaliensis</name>
    <dbReference type="NCBI Taxonomy" id="419590"/>
    <lineage>
        <taxon>Bacteria</taxon>
        <taxon>Bacillati</taxon>
        <taxon>Actinomycetota</taxon>
        <taxon>Actinomycetes</taxon>
        <taxon>Streptosporangiales</taxon>
        <taxon>Streptosporangiaceae</taxon>
        <taxon>Nonomuraea</taxon>
    </lineage>
</organism>
<evidence type="ECO:0000313" key="2">
    <source>
        <dbReference type="EMBL" id="GAA1624021.1"/>
    </source>
</evidence>
<protein>
    <submittedName>
        <fullName evidence="2">Uncharacterized protein</fullName>
    </submittedName>
</protein>
<dbReference type="EMBL" id="BAAAMU010000011">
    <property type="protein sequence ID" value="GAA1624021.1"/>
    <property type="molecule type" value="Genomic_DNA"/>
</dbReference>
<comment type="caution">
    <text evidence="2">The sequence shown here is derived from an EMBL/GenBank/DDBJ whole genome shotgun (WGS) entry which is preliminary data.</text>
</comment>
<dbReference type="Proteomes" id="UP001500064">
    <property type="component" value="Unassembled WGS sequence"/>
</dbReference>
<name>A0ABP4QVB7_9ACTN</name>
<reference evidence="3" key="1">
    <citation type="journal article" date="2019" name="Int. J. Syst. Evol. Microbiol.">
        <title>The Global Catalogue of Microorganisms (GCM) 10K type strain sequencing project: providing services to taxonomists for standard genome sequencing and annotation.</title>
        <authorList>
            <consortium name="The Broad Institute Genomics Platform"/>
            <consortium name="The Broad Institute Genome Sequencing Center for Infectious Disease"/>
            <person name="Wu L."/>
            <person name="Ma J."/>
        </authorList>
    </citation>
    <scope>NUCLEOTIDE SEQUENCE [LARGE SCALE GENOMIC DNA]</scope>
    <source>
        <strain evidence="3">JCM 13929</strain>
    </source>
</reference>
<evidence type="ECO:0000256" key="1">
    <source>
        <dbReference type="SAM" id="MobiDB-lite"/>
    </source>
</evidence>
<sequence>MSGHTSDLGEPSKGPPPTSIPSTRRTIIISDTDAVEAIHRRLNRPGQWNPDTLNEVSQLIEATGRPIVEPDAIADIEVELMESSRDWPIAHTEVDGLLTAYVFQTSDAMIVVDLHGRDDSTSGRLRVLLDGKLIAGPPFPDADTPLPGTGATDASQQMTDAVQLVALALNTAHGEARSQHRDKEVLTRIVGAIADALYGHDTFDASGKRRRFVELCLQQVLAKGIT</sequence>
<feature type="region of interest" description="Disordered" evidence="1">
    <location>
        <begin position="1"/>
        <end position="24"/>
    </location>
</feature>
<evidence type="ECO:0000313" key="3">
    <source>
        <dbReference type="Proteomes" id="UP001500064"/>
    </source>
</evidence>
<keyword evidence="3" id="KW-1185">Reference proteome</keyword>
<gene>
    <name evidence="2" type="ORF">GCM10009733_020830</name>
</gene>
<dbReference type="RefSeq" id="WP_346103518.1">
    <property type="nucleotide sequence ID" value="NZ_BAAAMU010000011.1"/>
</dbReference>
<accession>A0ABP4QVB7</accession>
<proteinExistence type="predicted"/>